<evidence type="ECO:0000313" key="2">
    <source>
        <dbReference type="EMBL" id="PMD31554.1"/>
    </source>
</evidence>
<keyword evidence="3" id="KW-1185">Reference proteome</keyword>
<feature type="signal peptide" evidence="1">
    <location>
        <begin position="1"/>
        <end position="19"/>
    </location>
</feature>
<name>A0A2J6QZ48_HYAVF</name>
<protein>
    <submittedName>
        <fullName evidence="2">Uncharacterized protein</fullName>
    </submittedName>
</protein>
<evidence type="ECO:0000313" key="3">
    <source>
        <dbReference type="Proteomes" id="UP000235786"/>
    </source>
</evidence>
<accession>A0A2J6QZ48</accession>
<keyword evidence="1" id="KW-0732">Signal</keyword>
<feature type="chain" id="PRO_5014390273" evidence="1">
    <location>
        <begin position="20"/>
        <end position="426"/>
    </location>
</feature>
<dbReference type="EMBL" id="KZ613962">
    <property type="protein sequence ID" value="PMD31554.1"/>
    <property type="molecule type" value="Genomic_DNA"/>
</dbReference>
<evidence type="ECO:0000256" key="1">
    <source>
        <dbReference type="SAM" id="SignalP"/>
    </source>
</evidence>
<sequence>MAHTTRIFLALIASSTVLGAATNLTTNWNPNGDGCVDTKGFLSCYDTQASTGVNCLDNCANDNQEGSTAYKTCVSGCTGHWLASNVGCWLETCWNQVYSCEYQLTTMSYFDGATPGGLVQNADIPFFPPPDGASAGACSCNLGYVYGNITASVVPADSGTSSGCVSSDGSITSLFTCECCALSWPISNILNTCPSSDLSVIGFPGYVTSIQNYLASDSDKCAVLNNGTATCVKDYGFPFVGTTAYNPLSLPAGEPGTEPLSNTAGNAFTVFPSPTMTLTLYPAYTSIITAAPFEKSAGADANEVQGSSIVDAGGAVVTATGVVATGTATGTGTAAATATKANSGARMGDNTVLLSISVFSFKSSRAQLGGLTPQILAAFPVYCGSKFSGWVTLNLPGKNPSELEEVPILCNASLRTLVLIWRRKGA</sequence>
<dbReference type="OrthoDB" id="3538998at2759"/>
<reference evidence="2 3" key="1">
    <citation type="submission" date="2016-04" db="EMBL/GenBank/DDBJ databases">
        <title>A degradative enzymes factory behind the ericoid mycorrhizal symbiosis.</title>
        <authorList>
            <consortium name="DOE Joint Genome Institute"/>
            <person name="Martino E."/>
            <person name="Morin E."/>
            <person name="Grelet G."/>
            <person name="Kuo A."/>
            <person name="Kohler A."/>
            <person name="Daghino S."/>
            <person name="Barry K."/>
            <person name="Choi C."/>
            <person name="Cichocki N."/>
            <person name="Clum A."/>
            <person name="Copeland A."/>
            <person name="Hainaut M."/>
            <person name="Haridas S."/>
            <person name="Labutti K."/>
            <person name="Lindquist E."/>
            <person name="Lipzen A."/>
            <person name="Khouja H.-R."/>
            <person name="Murat C."/>
            <person name="Ohm R."/>
            <person name="Olson A."/>
            <person name="Spatafora J."/>
            <person name="Veneault-Fourrey C."/>
            <person name="Henrissat B."/>
            <person name="Grigoriev I."/>
            <person name="Martin F."/>
            <person name="Perotto S."/>
        </authorList>
    </citation>
    <scope>NUCLEOTIDE SEQUENCE [LARGE SCALE GENOMIC DNA]</scope>
    <source>
        <strain evidence="2 3">F</strain>
    </source>
</reference>
<proteinExistence type="predicted"/>
<dbReference type="Proteomes" id="UP000235786">
    <property type="component" value="Unassembled WGS sequence"/>
</dbReference>
<gene>
    <name evidence="2" type="ORF">L207DRAFT_591505</name>
</gene>
<dbReference type="AlphaFoldDB" id="A0A2J6QZ48"/>
<organism evidence="2 3">
    <name type="scientific">Hyaloscypha variabilis (strain UAMH 11265 / GT02V1 / F)</name>
    <name type="common">Meliniomyces variabilis</name>
    <dbReference type="NCBI Taxonomy" id="1149755"/>
    <lineage>
        <taxon>Eukaryota</taxon>
        <taxon>Fungi</taxon>
        <taxon>Dikarya</taxon>
        <taxon>Ascomycota</taxon>
        <taxon>Pezizomycotina</taxon>
        <taxon>Leotiomycetes</taxon>
        <taxon>Helotiales</taxon>
        <taxon>Hyaloscyphaceae</taxon>
        <taxon>Hyaloscypha</taxon>
        <taxon>Hyaloscypha variabilis</taxon>
    </lineage>
</organism>